<dbReference type="PANTHER" id="PTHR21472:SF18">
    <property type="entry name" value="ENDONUCLEASE DOMAIN-CONTAINING 1 PROTEIN"/>
    <property type="match status" value="1"/>
</dbReference>
<dbReference type="SMART" id="SM00449">
    <property type="entry name" value="SPRY"/>
    <property type="match status" value="1"/>
</dbReference>
<dbReference type="InterPro" id="IPR020821">
    <property type="entry name" value="ENPP1-3/EXOG-like_nuc-like"/>
</dbReference>
<feature type="compositionally biased region" description="Basic and acidic residues" evidence="1">
    <location>
        <begin position="470"/>
        <end position="486"/>
    </location>
</feature>
<feature type="region of interest" description="Disordered" evidence="1">
    <location>
        <begin position="549"/>
        <end position="600"/>
    </location>
</feature>
<dbReference type="InterPro" id="IPR001604">
    <property type="entry name" value="Endo_G_ENPP1-like_dom"/>
</dbReference>
<evidence type="ECO:0000313" key="4">
    <source>
        <dbReference type="EMBL" id="KAG9334523.1"/>
    </source>
</evidence>
<dbReference type="InterPro" id="IPR013320">
    <property type="entry name" value="ConA-like_dom_sf"/>
</dbReference>
<keyword evidence="5" id="KW-1185">Reference proteome</keyword>
<evidence type="ECO:0000256" key="1">
    <source>
        <dbReference type="SAM" id="MobiDB-lite"/>
    </source>
</evidence>
<evidence type="ECO:0000259" key="3">
    <source>
        <dbReference type="PROSITE" id="PS50188"/>
    </source>
</evidence>
<dbReference type="Gene3D" id="2.60.120.920">
    <property type="match status" value="1"/>
</dbReference>
<dbReference type="InterPro" id="IPR043136">
    <property type="entry name" value="B30.2/SPRY_sf"/>
</dbReference>
<evidence type="ECO:0000256" key="2">
    <source>
        <dbReference type="SAM" id="SignalP"/>
    </source>
</evidence>
<dbReference type="SUPFAM" id="SSF54060">
    <property type="entry name" value="His-Me finger endonucleases"/>
    <property type="match status" value="1"/>
</dbReference>
<dbReference type="SMART" id="SM00477">
    <property type="entry name" value="NUC"/>
    <property type="match status" value="1"/>
</dbReference>
<dbReference type="InterPro" id="IPR003879">
    <property type="entry name" value="Butyrophylin_SPRY"/>
</dbReference>
<dbReference type="OrthoDB" id="69221at2759"/>
<dbReference type="InterPro" id="IPR039015">
    <property type="entry name" value="ENDOD1"/>
</dbReference>
<feature type="domain" description="B30.2/SPRY" evidence="3">
    <location>
        <begin position="1"/>
        <end position="164"/>
    </location>
</feature>
<comment type="caution">
    <text evidence="4">The sequence shown here is derived from an EMBL/GenBank/DDBJ whole genome shotgun (WGS) entry which is preliminary data.</text>
</comment>
<dbReference type="AlphaFoldDB" id="A0A8T2N2Z4"/>
<dbReference type="Proteomes" id="UP000824540">
    <property type="component" value="Unassembled WGS sequence"/>
</dbReference>
<name>A0A8T2N2Z4_9TELE</name>
<dbReference type="InterPro" id="IPR003877">
    <property type="entry name" value="SPRY_dom"/>
</dbReference>
<keyword evidence="2" id="KW-0732">Signal</keyword>
<dbReference type="SUPFAM" id="SSF49899">
    <property type="entry name" value="Concanavalin A-like lectins/glucanases"/>
    <property type="match status" value="1"/>
</dbReference>
<dbReference type="PROSITE" id="PS50188">
    <property type="entry name" value="B302_SPRY"/>
    <property type="match status" value="1"/>
</dbReference>
<gene>
    <name evidence="4" type="ORF">JZ751_007522</name>
</gene>
<dbReference type="EMBL" id="JAFBMS010000146">
    <property type="protein sequence ID" value="KAG9334523.1"/>
    <property type="molecule type" value="Genomic_DNA"/>
</dbReference>
<feature type="compositionally biased region" description="Basic and acidic residues" evidence="1">
    <location>
        <begin position="436"/>
        <end position="463"/>
    </location>
</feature>
<dbReference type="Gene3D" id="3.40.570.10">
    <property type="entry name" value="Extracellular Endonuclease, subunit A"/>
    <property type="match status" value="1"/>
</dbReference>
<feature type="signal peptide" evidence="2">
    <location>
        <begin position="1"/>
        <end position="19"/>
    </location>
</feature>
<dbReference type="GO" id="GO:0016787">
    <property type="term" value="F:hydrolase activity"/>
    <property type="evidence" value="ECO:0007669"/>
    <property type="project" value="InterPro"/>
</dbReference>
<dbReference type="GO" id="GO:0046872">
    <property type="term" value="F:metal ion binding"/>
    <property type="evidence" value="ECO:0007669"/>
    <property type="project" value="InterPro"/>
</dbReference>
<dbReference type="SMART" id="SM00892">
    <property type="entry name" value="Endonuclease_NS"/>
    <property type="match status" value="1"/>
</dbReference>
<dbReference type="InterPro" id="IPR044929">
    <property type="entry name" value="DNA/RNA_non-sp_Endonuclease_sf"/>
</dbReference>
<dbReference type="Pfam" id="PF01223">
    <property type="entry name" value="Endonuclease_NS"/>
    <property type="match status" value="1"/>
</dbReference>
<feature type="compositionally biased region" description="Basic and acidic residues" evidence="1">
    <location>
        <begin position="587"/>
        <end position="600"/>
    </location>
</feature>
<sequence>MCSALAVLVEGVFSSSCAGSWVFYYEVQVGEKIDWAIGVAQESINRKRKRTLRPGNGYWTVWLGNGTKFKASPSPSVPLHLGEKPRTIGVYVDYEGGQVSFHNVETRPQQHSDLMTQQQCRCRRNCTGCAPCTACDPPPFPFLVREFASLAHERVVRVLSQSQHNLTLAEQMLVALLSVGVTPGLAERARAHWEGRGTPQGIFENMDPDAVYCVDGPHSLHPVRALFQCVDGPHSLHPVRALFQCVDGPHSLHPVKSLFQCVDGPHSLHPVKSLFQCVDGPHSLHPVKSLFQCVDGPHSLHPVRALFQCVDGPHSLHPVNSLFQCVDGPHSLHPVNSLFQCVDGPQDLHLGVHPHTMARLRGGATVTLIQPLPPHPTNYLWRFSHLTTPPCGVAMKLRTVTQLHFTPYTSHLLNCHVSAVLTILFLHLTYSCHAGRETQRRRGERKREREREARKQEIKQVTEKRRKREGVRERKTDRENTQEDARPPLGYPPPPGGVTGEVGNFSSCPQFFYNGQPPTQLGGRGYPQICQRYHNRQWRTPLYSAYRFTAGGGRRPKTPWKYEPQEREGERRRQRSNLQSYIGNEGGIDREREKERLSERKELAYSRASPEMISFPKNGSVDQNVRDSQAVLGDYRKSKYTMGHLSPSSHHRALLDQEATFSLTNIVPQQAGSNSGPWAVLEQEVAHRLAANCKGPAYLVTGVLPYVPNHYIANRVAVPEYLWSAYCCPSFSSTLPPKLRPFFPTHAAIGRNDRKSNQEIVPINPNVKPSVRGYDVRRMTLETLEMYLRERLGGAISIFDNRCQQQYEGSTE</sequence>
<protein>
    <recommendedName>
        <fullName evidence="3">B30.2/SPRY domain-containing protein</fullName>
    </recommendedName>
</protein>
<dbReference type="PRINTS" id="PR01407">
    <property type="entry name" value="BUTYPHLNCDUF"/>
</dbReference>
<dbReference type="InterPro" id="IPR044925">
    <property type="entry name" value="His-Me_finger_sf"/>
</dbReference>
<evidence type="ECO:0000313" key="5">
    <source>
        <dbReference type="Proteomes" id="UP000824540"/>
    </source>
</evidence>
<dbReference type="Pfam" id="PF00622">
    <property type="entry name" value="SPRY"/>
    <property type="match status" value="1"/>
</dbReference>
<reference evidence="4" key="1">
    <citation type="thesis" date="2021" institute="BYU ScholarsArchive" country="Provo, UT, USA">
        <title>Applications of and Algorithms for Genome Assembly and Genomic Analyses with an Emphasis on Marine Teleosts.</title>
        <authorList>
            <person name="Pickett B.D."/>
        </authorList>
    </citation>
    <scope>NUCLEOTIDE SEQUENCE</scope>
    <source>
        <strain evidence="4">HI-2016</strain>
    </source>
</reference>
<feature type="chain" id="PRO_5035942545" description="B30.2/SPRY domain-containing protein" evidence="2">
    <location>
        <begin position="20"/>
        <end position="812"/>
    </location>
</feature>
<organism evidence="4 5">
    <name type="scientific">Albula glossodonta</name>
    <name type="common">roundjaw bonefish</name>
    <dbReference type="NCBI Taxonomy" id="121402"/>
    <lineage>
        <taxon>Eukaryota</taxon>
        <taxon>Metazoa</taxon>
        <taxon>Chordata</taxon>
        <taxon>Craniata</taxon>
        <taxon>Vertebrata</taxon>
        <taxon>Euteleostomi</taxon>
        <taxon>Actinopterygii</taxon>
        <taxon>Neopterygii</taxon>
        <taxon>Teleostei</taxon>
        <taxon>Albuliformes</taxon>
        <taxon>Albulidae</taxon>
        <taxon>Albula</taxon>
    </lineage>
</organism>
<dbReference type="InterPro" id="IPR001870">
    <property type="entry name" value="B30.2/SPRY"/>
</dbReference>
<feature type="region of interest" description="Disordered" evidence="1">
    <location>
        <begin position="436"/>
        <end position="502"/>
    </location>
</feature>
<dbReference type="PANTHER" id="PTHR21472">
    <property type="entry name" value="ENDONUCLEASE DOMAIN-CONTAINING 1 PROTEIN ENDOD1"/>
    <property type="match status" value="1"/>
</dbReference>
<proteinExistence type="predicted"/>
<accession>A0A8T2N2Z4</accession>
<dbReference type="GO" id="GO:0003676">
    <property type="term" value="F:nucleic acid binding"/>
    <property type="evidence" value="ECO:0007669"/>
    <property type="project" value="InterPro"/>
</dbReference>